<name>A0A8X6R9M4_TRICX</name>
<sequence length="114" mass="12914">MCVCCSTDCTLEPNCSEPHLSHSQFCLKWKIEKQIQEIKTNKNLFYPEARKLIVPQKTQTYAQVAKTSTTSTTTQTDEKITQIICPPLKFLQRIPKTFSSLLAVSTSSQLKQTS</sequence>
<dbReference type="Proteomes" id="UP000887159">
    <property type="component" value="Unassembled WGS sequence"/>
</dbReference>
<gene>
    <name evidence="1" type="primary">NCL1_42224</name>
    <name evidence="1" type="ORF">TNCV_887531</name>
</gene>
<dbReference type="AlphaFoldDB" id="A0A8X6R9M4"/>
<accession>A0A8X6R9M4</accession>
<evidence type="ECO:0000313" key="2">
    <source>
        <dbReference type="Proteomes" id="UP000887159"/>
    </source>
</evidence>
<proteinExistence type="predicted"/>
<reference evidence="1" key="1">
    <citation type="submission" date="2020-08" db="EMBL/GenBank/DDBJ databases">
        <title>Multicomponent nature underlies the extraordinary mechanical properties of spider dragline silk.</title>
        <authorList>
            <person name="Kono N."/>
            <person name="Nakamura H."/>
            <person name="Mori M."/>
            <person name="Yoshida Y."/>
            <person name="Ohtoshi R."/>
            <person name="Malay A.D."/>
            <person name="Moran D.A.P."/>
            <person name="Tomita M."/>
            <person name="Numata K."/>
            <person name="Arakawa K."/>
        </authorList>
    </citation>
    <scope>NUCLEOTIDE SEQUENCE</scope>
</reference>
<protein>
    <submittedName>
        <fullName evidence="1">Uncharacterized protein</fullName>
    </submittedName>
</protein>
<keyword evidence="2" id="KW-1185">Reference proteome</keyword>
<dbReference type="EMBL" id="BMAU01021087">
    <property type="protein sequence ID" value="GFX90055.1"/>
    <property type="molecule type" value="Genomic_DNA"/>
</dbReference>
<comment type="caution">
    <text evidence="1">The sequence shown here is derived from an EMBL/GenBank/DDBJ whole genome shotgun (WGS) entry which is preliminary data.</text>
</comment>
<evidence type="ECO:0000313" key="1">
    <source>
        <dbReference type="EMBL" id="GFX90055.1"/>
    </source>
</evidence>
<organism evidence="1 2">
    <name type="scientific">Trichonephila clavipes</name>
    <name type="common">Golden silk orbweaver</name>
    <name type="synonym">Nephila clavipes</name>
    <dbReference type="NCBI Taxonomy" id="2585209"/>
    <lineage>
        <taxon>Eukaryota</taxon>
        <taxon>Metazoa</taxon>
        <taxon>Ecdysozoa</taxon>
        <taxon>Arthropoda</taxon>
        <taxon>Chelicerata</taxon>
        <taxon>Arachnida</taxon>
        <taxon>Araneae</taxon>
        <taxon>Araneomorphae</taxon>
        <taxon>Entelegynae</taxon>
        <taxon>Araneoidea</taxon>
        <taxon>Nephilidae</taxon>
        <taxon>Trichonephila</taxon>
    </lineage>
</organism>